<feature type="domain" description="AAA" evidence="2">
    <location>
        <begin position="11"/>
        <end position="183"/>
    </location>
</feature>
<dbReference type="Pfam" id="PF13614">
    <property type="entry name" value="AAA_31"/>
    <property type="match status" value="1"/>
</dbReference>
<dbReference type="Gene3D" id="3.40.50.300">
    <property type="entry name" value="P-loop containing nucleotide triphosphate hydrolases"/>
    <property type="match status" value="1"/>
</dbReference>
<dbReference type="InterPro" id="IPR025669">
    <property type="entry name" value="AAA_dom"/>
</dbReference>
<dbReference type="PANTHER" id="PTHR13696:SF99">
    <property type="entry name" value="COBYRINIC ACID AC-DIAMIDE SYNTHASE"/>
    <property type="match status" value="1"/>
</dbReference>
<feature type="region of interest" description="Disordered" evidence="1">
    <location>
        <begin position="293"/>
        <end position="313"/>
    </location>
</feature>
<gene>
    <name evidence="3" type="ORF">ACFSBJ_16460</name>
</gene>
<organism evidence="3 4">
    <name type="scientific">Haloplanus ruber</name>
    <dbReference type="NCBI Taxonomy" id="869892"/>
    <lineage>
        <taxon>Archaea</taxon>
        <taxon>Methanobacteriati</taxon>
        <taxon>Methanobacteriota</taxon>
        <taxon>Stenosarchaea group</taxon>
        <taxon>Halobacteria</taxon>
        <taxon>Halobacteriales</taxon>
        <taxon>Haloferacaceae</taxon>
        <taxon>Haloplanus</taxon>
    </lineage>
</organism>
<evidence type="ECO:0000259" key="2">
    <source>
        <dbReference type="Pfam" id="PF13614"/>
    </source>
</evidence>
<dbReference type="InterPro" id="IPR050678">
    <property type="entry name" value="DNA_Partitioning_ATPase"/>
</dbReference>
<dbReference type="EMBL" id="JBHUDL010000011">
    <property type="protein sequence ID" value="MFD1635315.1"/>
    <property type="molecule type" value="Genomic_DNA"/>
</dbReference>
<dbReference type="InterPro" id="IPR027417">
    <property type="entry name" value="P-loop_NTPase"/>
</dbReference>
<protein>
    <submittedName>
        <fullName evidence="3">ParA family protein</fullName>
    </submittedName>
</protein>
<dbReference type="PANTHER" id="PTHR13696">
    <property type="entry name" value="P-LOOP CONTAINING NUCLEOSIDE TRIPHOSPHATE HYDROLASE"/>
    <property type="match status" value="1"/>
</dbReference>
<dbReference type="AlphaFoldDB" id="A0ABD6D264"/>
<comment type="caution">
    <text evidence="3">The sequence shown here is derived from an EMBL/GenBank/DDBJ whole genome shotgun (WGS) entry which is preliminary data.</text>
</comment>
<dbReference type="RefSeq" id="WP_256406455.1">
    <property type="nucleotide sequence ID" value="NZ_CP187153.1"/>
</dbReference>
<reference evidence="3 4" key="1">
    <citation type="journal article" date="2019" name="Int. J. Syst. Evol. Microbiol.">
        <title>The Global Catalogue of Microorganisms (GCM) 10K type strain sequencing project: providing services to taxonomists for standard genome sequencing and annotation.</title>
        <authorList>
            <consortium name="The Broad Institute Genomics Platform"/>
            <consortium name="The Broad Institute Genome Sequencing Center for Infectious Disease"/>
            <person name="Wu L."/>
            <person name="Ma J."/>
        </authorList>
    </citation>
    <scope>NUCLEOTIDE SEQUENCE [LARGE SCALE GENOMIC DNA]</scope>
    <source>
        <strain evidence="3 4">CGMCC 1.10594</strain>
    </source>
</reference>
<feature type="compositionally biased region" description="Basic and acidic residues" evidence="1">
    <location>
        <begin position="293"/>
        <end position="303"/>
    </location>
</feature>
<name>A0ABD6D264_9EURY</name>
<evidence type="ECO:0000256" key="1">
    <source>
        <dbReference type="SAM" id="MobiDB-lite"/>
    </source>
</evidence>
<sequence>MAIGFTWWSASGGPGKTTNAMQTAAAIGRDGYDVLAVDLDPQRGALTHYCGYGDLAYDDEEAGHVVEPDIMDVLFGEEGLEEIIVETDHFDLVPGHEDMGNFESAVADSSRMAADQFFVVRDAIEDLSSDYDVVIIDTQATHTKLVDNALVAAQNIMVPIELTPKGKASQQELEDTLEAIEKGFRGMNVDVTIRGTVPSRVGNAKIFEEYREQMENEGIPISPFSIPEHSLLRYTWDKRMDLFSFIESEDTRELRAYEEHVPLAYKVIGRWMVGDYSYDEAIERWDEVKDKEMGDATPEKLLEDADPTTEVNV</sequence>
<dbReference type="SUPFAM" id="SSF52540">
    <property type="entry name" value="P-loop containing nucleoside triphosphate hydrolases"/>
    <property type="match status" value="1"/>
</dbReference>
<keyword evidence="4" id="KW-1185">Reference proteome</keyword>
<evidence type="ECO:0000313" key="4">
    <source>
        <dbReference type="Proteomes" id="UP001597075"/>
    </source>
</evidence>
<evidence type="ECO:0000313" key="3">
    <source>
        <dbReference type="EMBL" id="MFD1635315.1"/>
    </source>
</evidence>
<accession>A0ABD6D264</accession>
<proteinExistence type="predicted"/>
<dbReference type="Proteomes" id="UP001597075">
    <property type="component" value="Unassembled WGS sequence"/>
</dbReference>